<keyword evidence="5" id="KW-0722">Serine protease inhibitor</keyword>
<feature type="region of interest" description="Disordered" evidence="7">
    <location>
        <begin position="98"/>
        <end position="126"/>
    </location>
</feature>
<evidence type="ECO:0000256" key="3">
    <source>
        <dbReference type="ARBA" id="ARBA00022690"/>
    </source>
</evidence>
<dbReference type="GO" id="GO:0004867">
    <property type="term" value="F:serine-type endopeptidase inhibitor activity"/>
    <property type="evidence" value="ECO:0007669"/>
    <property type="project" value="UniProtKB-KW"/>
</dbReference>
<protein>
    <submittedName>
        <fullName evidence="10">Thrombin inhibitor</fullName>
    </submittedName>
</protein>
<evidence type="ECO:0000256" key="6">
    <source>
        <dbReference type="ARBA" id="ARBA00023157"/>
    </source>
</evidence>
<dbReference type="PROSITE" id="PS00280">
    <property type="entry name" value="BPTI_KUNITZ_1"/>
    <property type="match status" value="1"/>
</dbReference>
<reference evidence="10" key="1">
    <citation type="journal article" date="2009" name="Insect Mol. Biol.">
        <title>Transcriptome analysis of the salivary glands of the female tick Amblyomma americanum (Acari: Ixodidae).</title>
        <authorList>
            <person name="Aljamali M.N."/>
            <person name="Hern L."/>
            <person name="Kupfer D."/>
            <person name="Downard S."/>
            <person name="So S."/>
            <person name="Roe B.A."/>
            <person name="Sauer J.R."/>
            <person name="Essenberg R.C."/>
        </authorList>
    </citation>
    <scope>NUCLEOTIDE SEQUENCE</scope>
    <source>
        <tissue evidence="10">Salivary gland</tissue>
    </source>
</reference>
<keyword evidence="8" id="KW-0732">Signal</keyword>
<dbReference type="Gene3D" id="4.10.410.10">
    <property type="entry name" value="Pancreatic trypsin inhibitor Kunitz domain"/>
    <property type="match status" value="1"/>
</dbReference>
<evidence type="ECO:0000256" key="8">
    <source>
        <dbReference type="SAM" id="SignalP"/>
    </source>
</evidence>
<proteinExistence type="evidence at transcript level"/>
<organism evidence="10">
    <name type="scientific">Amblyomma americanum</name>
    <name type="common">Lone star tick</name>
    <dbReference type="NCBI Taxonomy" id="6943"/>
    <lineage>
        <taxon>Eukaryota</taxon>
        <taxon>Metazoa</taxon>
        <taxon>Ecdysozoa</taxon>
        <taxon>Arthropoda</taxon>
        <taxon>Chelicerata</taxon>
        <taxon>Arachnida</taxon>
        <taxon>Acari</taxon>
        <taxon>Parasitiformes</taxon>
        <taxon>Ixodida</taxon>
        <taxon>Ixodoidea</taxon>
        <taxon>Ixodidae</taxon>
        <taxon>Amblyomminae</taxon>
        <taxon>Amblyomma</taxon>
    </lineage>
</organism>
<dbReference type="SMART" id="SM00131">
    <property type="entry name" value="KU"/>
    <property type="match status" value="1"/>
</dbReference>
<feature type="signal peptide" evidence="8">
    <location>
        <begin position="1"/>
        <end position="18"/>
    </location>
</feature>
<evidence type="ECO:0000256" key="2">
    <source>
        <dbReference type="ARBA" id="ARBA00022525"/>
    </source>
</evidence>
<dbReference type="SUPFAM" id="SSF57362">
    <property type="entry name" value="BPTI-like"/>
    <property type="match status" value="1"/>
</dbReference>
<dbReference type="PANTHER" id="PTHR10083:SF374">
    <property type="entry name" value="BPTI_KUNITZ INHIBITOR DOMAIN-CONTAINING PROTEIN"/>
    <property type="match status" value="1"/>
</dbReference>
<dbReference type="InterPro" id="IPR036880">
    <property type="entry name" value="Kunitz_BPTI_sf"/>
</dbReference>
<evidence type="ECO:0000313" key="11">
    <source>
        <dbReference type="EMBL" id="JAG92026.1"/>
    </source>
</evidence>
<feature type="domain" description="BPTI/Kunitz inhibitor" evidence="9">
    <location>
        <begin position="27"/>
        <end position="77"/>
    </location>
</feature>
<evidence type="ECO:0000256" key="4">
    <source>
        <dbReference type="ARBA" id="ARBA00022737"/>
    </source>
</evidence>
<dbReference type="InterPro" id="IPR020901">
    <property type="entry name" value="Prtase_inh_Kunz-CS"/>
</dbReference>
<dbReference type="EMBL" id="GBZX01000714">
    <property type="protein sequence ID" value="JAG92026.1"/>
    <property type="molecule type" value="mRNA"/>
</dbReference>
<dbReference type="PRINTS" id="PR00759">
    <property type="entry name" value="BASICPTASE"/>
</dbReference>
<dbReference type="CDD" id="cd00109">
    <property type="entry name" value="Kunitz-type"/>
    <property type="match status" value="1"/>
</dbReference>
<dbReference type="GO" id="GO:0005615">
    <property type="term" value="C:extracellular space"/>
    <property type="evidence" value="ECO:0007669"/>
    <property type="project" value="TreeGrafter"/>
</dbReference>
<evidence type="ECO:0000259" key="9">
    <source>
        <dbReference type="PROSITE" id="PS50279"/>
    </source>
</evidence>
<dbReference type="AlphaFoldDB" id="B5M704"/>
<accession>B5M704</accession>
<evidence type="ECO:0000256" key="1">
    <source>
        <dbReference type="ARBA" id="ARBA00004613"/>
    </source>
</evidence>
<keyword evidence="3" id="KW-0646">Protease inhibitor</keyword>
<feature type="chain" id="PRO_5007643319" evidence="8">
    <location>
        <begin position="19"/>
        <end position="126"/>
    </location>
</feature>
<dbReference type="PANTHER" id="PTHR10083">
    <property type="entry name" value="KUNITZ-TYPE PROTEASE INHIBITOR-RELATED"/>
    <property type="match status" value="1"/>
</dbReference>
<evidence type="ECO:0000256" key="7">
    <source>
        <dbReference type="SAM" id="MobiDB-lite"/>
    </source>
</evidence>
<dbReference type="InterPro" id="IPR050098">
    <property type="entry name" value="TFPI/VKTCI-like"/>
</dbReference>
<comment type="subcellular location">
    <subcellularLocation>
        <location evidence="1">Secreted</location>
    </subcellularLocation>
</comment>
<dbReference type="InterPro" id="IPR002223">
    <property type="entry name" value="Kunitz_BPTI"/>
</dbReference>
<keyword evidence="4" id="KW-0677">Repeat</keyword>
<dbReference type="Pfam" id="PF00014">
    <property type="entry name" value="Kunitz_BPTI"/>
    <property type="match status" value="1"/>
</dbReference>
<dbReference type="PROSITE" id="PS50279">
    <property type="entry name" value="BPTI_KUNITZ_2"/>
    <property type="match status" value="1"/>
</dbReference>
<sequence>MEIKRCVHVLLTLATVYGTSVSISSICSLPQVKGNCRGIFEMWHYNSTKDTCSLFTYGGCGGNENRFENCTQCMESCSTNENRTEICQLLEKEADEDYYSGWDDNTGGDGYTAPPREAYDEDYDEE</sequence>
<evidence type="ECO:0000256" key="5">
    <source>
        <dbReference type="ARBA" id="ARBA00022900"/>
    </source>
</evidence>
<keyword evidence="6" id="KW-1015">Disulfide bond</keyword>
<dbReference type="EMBL" id="EZ000182">
    <property type="protein sequence ID" value="ACG76172.1"/>
    <property type="molecule type" value="mRNA"/>
</dbReference>
<dbReference type="FunFam" id="4.10.410.10:FF:000020">
    <property type="entry name" value="Collagen, type VI, alpha 3"/>
    <property type="match status" value="1"/>
</dbReference>
<evidence type="ECO:0000313" key="10">
    <source>
        <dbReference type="EMBL" id="ACG76172.1"/>
    </source>
</evidence>
<name>B5M704_AMBAM</name>
<reference evidence="11" key="2">
    <citation type="journal article" date="2015" name="PLoS ONE">
        <title>An Insight into the Sialome of the Lone Star Tick, Amblyomma americanum, with a Glimpse on Its Time Dependent Gene Expression.</title>
        <authorList>
            <person name="Karim S."/>
            <person name="Ribeiro J.M."/>
        </authorList>
    </citation>
    <scope>NUCLEOTIDE SEQUENCE</scope>
    <source>
        <tissue evidence="11">Salivary gland</tissue>
    </source>
</reference>
<keyword evidence="2" id="KW-0964">Secreted</keyword>